<evidence type="ECO:0000259" key="5">
    <source>
        <dbReference type="PROSITE" id="PS50865"/>
    </source>
</evidence>
<dbReference type="Pfam" id="PF14737">
    <property type="entry name" value="DUF4470"/>
    <property type="match status" value="1"/>
</dbReference>
<evidence type="ECO:0000313" key="7">
    <source>
        <dbReference type="Proteomes" id="UP000007431"/>
    </source>
</evidence>
<sequence length="1194" mass="131644">MAHSIIFPRRSFFYAIGNTSAEVLTDSLPPEEHLDLLSLGCGDPRNILYTVYSDATADSRAYDITCCDVEPAILARNVLLFTLLADTDQGSDTTIWEIFYHLRISGPSLALLQRHCFKLLAVSENLDQWSGSSYAKFIKPRTEHTLRDMRRFWFKYVTTTFFIPALKQHMRETLEKGIQEVTDGCDNMADVQTASLSAGLFWEQMFKSGLAGKHYAHYWKHGVVGGSPTATATEVNPTFMYTEFGTGFTLHYGSDPILGFHLAGLFAPIEGRPARPDIAEIGAYVQREFGDWCAAFRTRLASAVKFVIRPYVGDALSFCRALVGEAGQTISLFDGRPIVLDNIGDDALPRTFNVIETSNIADHIGLFNVLTVSVPLLRQSPWSVLHTNTLLPRTDKTTNGFLERVGIDLTPLSLLLGLAPQPLLSRFSSKPPSKLTGPPSDVAGSRFRQPIAWKYPMSGDQAVLQDGSPIWNSVALDPERFSDILFSLYLHMFANESLEKMRERRSIEGSDDSSIVLDVRASFTAFLKLLKRRIQTDWLRAMKLLFDRIYADRSLMLGSNHFQDLFTQAHISGLYSFGYLAPIFDMPPSSSNALFANWRDTPLVVYLVMRVPRSAFQPLMDLPVSTVSTPMLQCELVARFQFHSIFSSMQLTFGDVALEGQGENAMAVISRDEEGWQGEAPVVVSLAVPSRLLQLDPQNTMFRLALRGTPHAASNLTSTLGIELVLHSASLMDEGVYIVKNPAHVHGFGGVQNVEGPVSNASHNDAPITGASPVAASGSPHTRKDAATMLFNEGTTTPSHLSVRVDFLSDSAREALAPKTAAVAARQNSPCTVQLLIGDGQFSDIVAYPFPVDARDAKVRVARKSGYTEVGEGVHPAVTSGGYTSNRMPVVVAGGKPFAWNLHYVNLATCPAMTSSQPISLIYKWLQPPLMYTFSDRELAMRQVADHSNTFVQVKGHIVEMMLNVCTSNDRVFGLGFNRPDGTHTIVFVNDVRFDLASQGMLLDVCVLPMPSHEMGVKVKDFLLDISLSGNICSIATDDEERVSWKKMLPAFVERCRTWAHRPDCQYLERGAPLATGHFDNPICACGKGKDIPTNDVLRRCPPLARLVTRAAIGLAFPVPYLEDIGAKGSASTKTMEQLVNEDRCWACMKGGVQLMACSRCKKIKYCSRACQAKDWNAHKEICAVIGAGMYFGL</sequence>
<protein>
    <recommendedName>
        <fullName evidence="5">MYND-type domain-containing protein</fullName>
    </recommendedName>
</protein>
<dbReference type="InterPro" id="IPR002893">
    <property type="entry name" value="Znf_MYND"/>
</dbReference>
<dbReference type="AlphaFoldDB" id="D8PPJ1"/>
<dbReference type="Proteomes" id="UP000007431">
    <property type="component" value="Unassembled WGS sequence"/>
</dbReference>
<dbReference type="InterPro" id="IPR024119">
    <property type="entry name" value="TF_DEAF-1"/>
</dbReference>
<organism evidence="7">
    <name type="scientific">Schizophyllum commune (strain H4-8 / FGSC 9210)</name>
    <name type="common">Split gill fungus</name>
    <dbReference type="NCBI Taxonomy" id="578458"/>
    <lineage>
        <taxon>Eukaryota</taxon>
        <taxon>Fungi</taxon>
        <taxon>Dikarya</taxon>
        <taxon>Basidiomycota</taxon>
        <taxon>Agaricomycotina</taxon>
        <taxon>Agaricomycetes</taxon>
        <taxon>Agaricomycetidae</taxon>
        <taxon>Agaricales</taxon>
        <taxon>Schizophyllaceae</taxon>
        <taxon>Schizophyllum</taxon>
    </lineage>
</organism>
<keyword evidence="1" id="KW-0479">Metal-binding</keyword>
<dbReference type="GO" id="GO:0000981">
    <property type="term" value="F:DNA-binding transcription factor activity, RNA polymerase II-specific"/>
    <property type="evidence" value="ECO:0007669"/>
    <property type="project" value="TreeGrafter"/>
</dbReference>
<feature type="domain" description="MYND-type" evidence="5">
    <location>
        <begin position="1145"/>
        <end position="1183"/>
    </location>
</feature>
<accession>D8PPJ1</accession>
<dbReference type="EMBL" id="GL377302">
    <property type="protein sequence ID" value="EFJ02982.1"/>
    <property type="molecule type" value="Genomic_DNA"/>
</dbReference>
<dbReference type="HOGENOM" id="CLU_007974_0_1_1"/>
<dbReference type="PROSITE" id="PS01360">
    <property type="entry name" value="ZF_MYND_1"/>
    <property type="match status" value="1"/>
</dbReference>
<name>D8PPJ1_SCHCM</name>
<evidence type="ECO:0000256" key="1">
    <source>
        <dbReference type="ARBA" id="ARBA00022723"/>
    </source>
</evidence>
<evidence type="ECO:0000256" key="2">
    <source>
        <dbReference type="ARBA" id="ARBA00022771"/>
    </source>
</evidence>
<dbReference type="Pfam" id="PF01753">
    <property type="entry name" value="zf-MYND"/>
    <property type="match status" value="1"/>
</dbReference>
<dbReference type="eggNOG" id="ENOG502SE9H">
    <property type="taxonomic scope" value="Eukaryota"/>
</dbReference>
<dbReference type="GO" id="GO:0005634">
    <property type="term" value="C:nucleus"/>
    <property type="evidence" value="ECO:0007669"/>
    <property type="project" value="TreeGrafter"/>
</dbReference>
<keyword evidence="7" id="KW-1185">Reference proteome</keyword>
<keyword evidence="2 4" id="KW-0863">Zinc-finger</keyword>
<dbReference type="OMA" id="RTWKHLP"/>
<dbReference type="Gene3D" id="6.10.140.2220">
    <property type="match status" value="1"/>
</dbReference>
<evidence type="ECO:0000313" key="6">
    <source>
        <dbReference type="EMBL" id="EFJ02982.1"/>
    </source>
</evidence>
<dbReference type="InParanoid" id="D8PPJ1"/>
<dbReference type="PANTHER" id="PTHR10237:SF15">
    <property type="entry name" value="LD37257P"/>
    <property type="match status" value="1"/>
</dbReference>
<gene>
    <name evidence="6" type="ORF">SCHCODRAFT_48307</name>
</gene>
<dbReference type="PROSITE" id="PS50865">
    <property type="entry name" value="ZF_MYND_2"/>
    <property type="match status" value="1"/>
</dbReference>
<dbReference type="SUPFAM" id="SSF144232">
    <property type="entry name" value="HIT/MYND zinc finger-like"/>
    <property type="match status" value="1"/>
</dbReference>
<keyword evidence="3" id="KW-0862">Zinc</keyword>
<reference evidence="6 7" key="1">
    <citation type="journal article" date="2010" name="Nat. Biotechnol.">
        <title>Genome sequence of the model mushroom Schizophyllum commune.</title>
        <authorList>
            <person name="Ohm R.A."/>
            <person name="de Jong J.F."/>
            <person name="Lugones L.G."/>
            <person name="Aerts A."/>
            <person name="Kothe E."/>
            <person name="Stajich J.E."/>
            <person name="de Vries R.P."/>
            <person name="Record E."/>
            <person name="Levasseur A."/>
            <person name="Baker S.E."/>
            <person name="Bartholomew K.A."/>
            <person name="Coutinho P.M."/>
            <person name="Erdmann S."/>
            <person name="Fowler T.J."/>
            <person name="Gathman A.C."/>
            <person name="Lombard V."/>
            <person name="Henrissat B."/>
            <person name="Knabe N."/>
            <person name="Kuees U."/>
            <person name="Lilly W.W."/>
            <person name="Lindquist E."/>
            <person name="Lucas S."/>
            <person name="Magnuson J.K."/>
            <person name="Piumi F."/>
            <person name="Raudaskoski M."/>
            <person name="Salamov A."/>
            <person name="Schmutz J."/>
            <person name="Schwarze F.W.M.R."/>
            <person name="vanKuyk P.A."/>
            <person name="Horton J.S."/>
            <person name="Grigoriev I.V."/>
            <person name="Woesten H.A.B."/>
        </authorList>
    </citation>
    <scope>NUCLEOTIDE SEQUENCE [LARGE SCALE GENOMIC DNA]</scope>
    <source>
        <strain evidence="7">H4-8 / FGSC 9210</strain>
    </source>
</reference>
<dbReference type="VEuPathDB" id="FungiDB:SCHCODRAFT_02575024"/>
<dbReference type="PANTHER" id="PTHR10237">
    <property type="entry name" value="DEFORMED EPIDERMAL AUTOREGULATORY FACTOR 1 HOMOLOG SUPPRESSIN"/>
    <property type="match status" value="1"/>
</dbReference>
<evidence type="ECO:0000256" key="3">
    <source>
        <dbReference type="ARBA" id="ARBA00022833"/>
    </source>
</evidence>
<dbReference type="GO" id="GO:0008270">
    <property type="term" value="F:zinc ion binding"/>
    <property type="evidence" value="ECO:0007669"/>
    <property type="project" value="UniProtKB-KW"/>
</dbReference>
<evidence type="ECO:0000256" key="4">
    <source>
        <dbReference type="PROSITE-ProRule" id="PRU00134"/>
    </source>
</evidence>
<proteinExistence type="predicted"/>
<dbReference type="InterPro" id="IPR027974">
    <property type="entry name" value="DUF4470"/>
</dbReference>